<dbReference type="GO" id="GO:0032259">
    <property type="term" value="P:methylation"/>
    <property type="evidence" value="ECO:0007669"/>
    <property type="project" value="UniProtKB-KW"/>
</dbReference>
<keyword evidence="2" id="KW-0808">Transferase</keyword>
<name>A0A1I6AK32_9BACI</name>
<evidence type="ECO:0000313" key="3">
    <source>
        <dbReference type="Proteomes" id="UP000182762"/>
    </source>
</evidence>
<dbReference type="RefSeq" id="WP_061805484.1">
    <property type="nucleotide sequence ID" value="NZ_FOXX01000006.1"/>
</dbReference>
<dbReference type="Proteomes" id="UP000182762">
    <property type="component" value="Unassembled WGS sequence"/>
</dbReference>
<evidence type="ECO:0000313" key="2">
    <source>
        <dbReference type="EMBL" id="SFQ68857.1"/>
    </source>
</evidence>
<keyword evidence="2" id="KW-0489">Methyltransferase</keyword>
<dbReference type="InterPro" id="IPR029063">
    <property type="entry name" value="SAM-dependent_MTases_sf"/>
</dbReference>
<feature type="domain" description="Methyltransferase" evidence="1">
    <location>
        <begin position="74"/>
        <end position="158"/>
    </location>
</feature>
<evidence type="ECO:0000259" key="1">
    <source>
        <dbReference type="Pfam" id="PF13649"/>
    </source>
</evidence>
<comment type="caution">
    <text evidence="2">The sequence shown here is derived from an EMBL/GenBank/DDBJ whole genome shotgun (WGS) entry which is preliminary data.</text>
</comment>
<reference evidence="2 3" key="1">
    <citation type="submission" date="2016-10" db="EMBL/GenBank/DDBJ databases">
        <authorList>
            <person name="Varghese N."/>
            <person name="Submissions S."/>
        </authorList>
    </citation>
    <scope>NUCLEOTIDE SEQUENCE [LARGE SCALE GENOMIC DNA]</scope>
    <source>
        <strain evidence="2 3">DSM 13796</strain>
    </source>
</reference>
<organism evidence="2 3">
    <name type="scientific">Priestia endophytica DSM 13796</name>
    <dbReference type="NCBI Taxonomy" id="1121089"/>
    <lineage>
        <taxon>Bacteria</taxon>
        <taxon>Bacillati</taxon>
        <taxon>Bacillota</taxon>
        <taxon>Bacilli</taxon>
        <taxon>Bacillales</taxon>
        <taxon>Bacillaceae</taxon>
        <taxon>Priestia</taxon>
    </lineage>
</organism>
<dbReference type="Gene3D" id="3.40.50.150">
    <property type="entry name" value="Vaccinia Virus protein VP39"/>
    <property type="match status" value="1"/>
</dbReference>
<protein>
    <submittedName>
        <fullName evidence="2">Methyltransferase domain-containing protein</fullName>
    </submittedName>
</protein>
<dbReference type="GO" id="GO:0008168">
    <property type="term" value="F:methyltransferase activity"/>
    <property type="evidence" value="ECO:0007669"/>
    <property type="project" value="UniProtKB-KW"/>
</dbReference>
<dbReference type="GeneID" id="93711447"/>
<accession>A0A1I6AK32</accession>
<dbReference type="CDD" id="cd02440">
    <property type="entry name" value="AdoMet_MTases"/>
    <property type="match status" value="1"/>
</dbReference>
<proteinExistence type="predicted"/>
<dbReference type="EMBL" id="FOXX01000006">
    <property type="protein sequence ID" value="SFQ68857.1"/>
    <property type="molecule type" value="Genomic_DNA"/>
</dbReference>
<keyword evidence="3" id="KW-1185">Reference proteome</keyword>
<sequence length="282" mass="33513">MYFGVNLESDYVKLWQDGMKNWEDEMPKRMIDDKLEEKFWNVFLEKGKHKEKKKPFIEDIVREVLLHVKSSDTVAEIGPGWGTYTFPIAQHTKSLTCVDSSAAMISYLKERAEKEQVNNMNFIHGKWEEKRVEQNYDVVFGFNCFYRTHDIDKALLKMNNKASRLAIVGMTSGPEQRHYREIEKKLGYTIRYTRRDYIMLQNVLYQLGIDANCQLIDLTNTYCFNTYEEAFSFLTSKIVTEERDEMKLASIIDKYLEEKDGHFYYVHPFKAALLYWKPEQLF</sequence>
<dbReference type="SUPFAM" id="SSF53335">
    <property type="entry name" value="S-adenosyl-L-methionine-dependent methyltransferases"/>
    <property type="match status" value="1"/>
</dbReference>
<dbReference type="InterPro" id="IPR041698">
    <property type="entry name" value="Methyltransf_25"/>
</dbReference>
<gene>
    <name evidence="2" type="ORF">SAMN02745910_02817</name>
</gene>
<dbReference type="Pfam" id="PF13649">
    <property type="entry name" value="Methyltransf_25"/>
    <property type="match status" value="1"/>
</dbReference>